<accession>A0A2P4X7X5</accession>
<sequence length="528" mass="59269">MKGRFIVNPFPTVPLSPSDASQLHDLAKSLVKAGLERYSAFLKNDNRQVDQQRWKLVKSRETARVYMEKPVPGNQDSQDLPSLLCVGTTTGQLEDLMFGVVNPTLEVMRIKASYVDDLSGAAVLANVEEPTLDEPFKSLVVKWMELDIPLHTTSLVKNQFMCHKAMPRHERFTTSPFDKVALTMGDRSQLEALAQTFVSDNLRQYLAHSALGLDKVDERRWKVVKAKEALRVYTERSQRDMARRARKHSNHSSETNTEDEDYHVSELPVMFSAGTLVGDLEDVMFGVVNPSLELMRIKSSYVDDISGAAVLATIVEPTMDDPFCSLVIKWMEMDLPLVKNRDYVYMEATGMVQLGAKGDRIGYHLMHSVHFPQTVNRRHKTMNTVIKEADQLLLQPNYQAKFQFDPPTSDVESAVSSAVKTANEMHAQLMIVLTRTGYTARKVAKYKPTVPVMCFTTDLKVGRQLQIHRGLYPVVPDYLDRAPTTAEAIAHAKKMGWLSAGDRVVVISGDKLSDDLGREILIGVADVQ</sequence>
<keyword evidence="4" id="KW-1185">Reference proteome</keyword>
<dbReference type="PANTHER" id="PTHR13510:SF44">
    <property type="entry name" value="RABENOSYN-5"/>
    <property type="match status" value="1"/>
</dbReference>
<dbReference type="Pfam" id="PF02887">
    <property type="entry name" value="PK_C"/>
    <property type="match status" value="1"/>
</dbReference>
<reference evidence="3 4" key="1">
    <citation type="journal article" date="2017" name="Genome Biol. Evol.">
        <title>Phytophthora megakarya and P. palmivora, closely related causal agents of cacao black pod rot, underwent increases in genome sizes and gene numbers by different mechanisms.</title>
        <authorList>
            <person name="Ali S.S."/>
            <person name="Shao J."/>
            <person name="Lary D.J."/>
            <person name="Kronmiller B."/>
            <person name="Shen D."/>
            <person name="Strem M.D."/>
            <person name="Amoako-Attah I."/>
            <person name="Akrofi A.Y."/>
            <person name="Begoude B.A."/>
            <person name="Ten Hoopen G.M."/>
            <person name="Coulibaly K."/>
            <person name="Kebe B.I."/>
            <person name="Melnick R.L."/>
            <person name="Guiltinan M.J."/>
            <person name="Tyler B.M."/>
            <person name="Meinhardt L.W."/>
            <person name="Bailey B.A."/>
        </authorList>
    </citation>
    <scope>NUCLEOTIDE SEQUENCE [LARGE SCALE GENOMIC DNA]</scope>
    <source>
        <strain evidence="4">sbr112.9</strain>
    </source>
</reference>
<dbReference type="Proteomes" id="UP000237271">
    <property type="component" value="Unassembled WGS sequence"/>
</dbReference>
<evidence type="ECO:0000256" key="1">
    <source>
        <dbReference type="SAM" id="MobiDB-lite"/>
    </source>
</evidence>
<evidence type="ECO:0000313" key="4">
    <source>
        <dbReference type="Proteomes" id="UP000237271"/>
    </source>
</evidence>
<name>A0A2P4X7X5_9STRA</name>
<keyword evidence="3" id="KW-0670">Pyruvate</keyword>
<proteinExistence type="predicted"/>
<dbReference type="OrthoDB" id="110158at2759"/>
<organism evidence="3 4">
    <name type="scientific">Phytophthora palmivora</name>
    <dbReference type="NCBI Taxonomy" id="4796"/>
    <lineage>
        <taxon>Eukaryota</taxon>
        <taxon>Sar</taxon>
        <taxon>Stramenopiles</taxon>
        <taxon>Oomycota</taxon>
        <taxon>Peronosporomycetes</taxon>
        <taxon>Peronosporales</taxon>
        <taxon>Peronosporaceae</taxon>
        <taxon>Phytophthora</taxon>
    </lineage>
</organism>
<comment type="caution">
    <text evidence="3">The sequence shown here is derived from an EMBL/GenBank/DDBJ whole genome shotgun (WGS) entry which is preliminary data.</text>
</comment>
<dbReference type="InterPro" id="IPR052727">
    <property type="entry name" value="Rab4/Rab5_effector"/>
</dbReference>
<feature type="domain" description="Pyruvate kinase C-terminal" evidence="2">
    <location>
        <begin position="412"/>
        <end position="512"/>
    </location>
</feature>
<dbReference type="Gene3D" id="3.40.1380.20">
    <property type="entry name" value="Pyruvate kinase, C-terminal domain"/>
    <property type="match status" value="1"/>
</dbReference>
<dbReference type="GO" id="GO:0016301">
    <property type="term" value="F:kinase activity"/>
    <property type="evidence" value="ECO:0007669"/>
    <property type="project" value="UniProtKB-KW"/>
</dbReference>
<evidence type="ECO:0000313" key="3">
    <source>
        <dbReference type="EMBL" id="POM61652.1"/>
    </source>
</evidence>
<dbReference type="PANTHER" id="PTHR13510">
    <property type="entry name" value="FYVE-FINGER-CONTAINING RAB5 EFFECTOR PROTEIN RABENOSYN-5-RELATED"/>
    <property type="match status" value="1"/>
</dbReference>
<keyword evidence="3" id="KW-0418">Kinase</keyword>
<keyword evidence="3" id="KW-0808">Transferase</keyword>
<dbReference type="EMBL" id="NCKW01015859">
    <property type="protein sequence ID" value="POM61652.1"/>
    <property type="molecule type" value="Genomic_DNA"/>
</dbReference>
<dbReference type="InterPro" id="IPR036918">
    <property type="entry name" value="Pyrv_Knase_C_sf"/>
</dbReference>
<dbReference type="SUPFAM" id="SSF52935">
    <property type="entry name" value="PK C-terminal domain-like"/>
    <property type="match status" value="1"/>
</dbReference>
<protein>
    <submittedName>
        <fullName evidence="3">Pyruvate kinase</fullName>
    </submittedName>
</protein>
<evidence type="ECO:0000259" key="2">
    <source>
        <dbReference type="Pfam" id="PF02887"/>
    </source>
</evidence>
<dbReference type="AlphaFoldDB" id="A0A2P4X7X5"/>
<dbReference type="InterPro" id="IPR015795">
    <property type="entry name" value="Pyrv_Knase_C"/>
</dbReference>
<feature type="region of interest" description="Disordered" evidence="1">
    <location>
        <begin position="240"/>
        <end position="259"/>
    </location>
</feature>
<gene>
    <name evidence="3" type="ORF">PHPALM_29305</name>
</gene>